<protein>
    <recommendedName>
        <fullName evidence="4">FAD-binding PCMH-type domain-containing protein</fullName>
    </recommendedName>
</protein>
<dbReference type="OrthoDB" id="9983560at2759"/>
<reference evidence="5 6" key="1">
    <citation type="submission" date="2014-04" db="EMBL/GenBank/DDBJ databases">
        <authorList>
            <consortium name="DOE Joint Genome Institute"/>
            <person name="Kuo A."/>
            <person name="Martino E."/>
            <person name="Perotto S."/>
            <person name="Kohler A."/>
            <person name="Nagy L.G."/>
            <person name="Floudas D."/>
            <person name="Copeland A."/>
            <person name="Barry K.W."/>
            <person name="Cichocki N."/>
            <person name="Veneault-Fourrey C."/>
            <person name="LaButti K."/>
            <person name="Lindquist E.A."/>
            <person name="Lipzen A."/>
            <person name="Lundell T."/>
            <person name="Morin E."/>
            <person name="Murat C."/>
            <person name="Sun H."/>
            <person name="Tunlid A."/>
            <person name="Henrissat B."/>
            <person name="Grigoriev I.V."/>
            <person name="Hibbett D.S."/>
            <person name="Martin F."/>
            <person name="Nordberg H.P."/>
            <person name="Cantor M.N."/>
            <person name="Hua S.X."/>
        </authorList>
    </citation>
    <scope>NUCLEOTIDE SEQUENCE [LARGE SCALE GENOMIC DNA]</scope>
    <source>
        <strain evidence="5 6">Zn</strain>
    </source>
</reference>
<dbReference type="HOGENOM" id="CLU_018354_4_4_1"/>
<evidence type="ECO:0000256" key="1">
    <source>
        <dbReference type="ARBA" id="ARBA00005466"/>
    </source>
</evidence>
<dbReference type="InParanoid" id="A0A0C3H9F6"/>
<evidence type="ECO:0000313" key="6">
    <source>
        <dbReference type="Proteomes" id="UP000054321"/>
    </source>
</evidence>
<dbReference type="Pfam" id="PF01565">
    <property type="entry name" value="FAD_binding_4"/>
    <property type="match status" value="1"/>
</dbReference>
<gene>
    <name evidence="5" type="ORF">OIDMADRAFT_125418</name>
</gene>
<dbReference type="Proteomes" id="UP000054321">
    <property type="component" value="Unassembled WGS sequence"/>
</dbReference>
<feature type="chain" id="PRO_5002165297" description="FAD-binding PCMH-type domain-containing protein" evidence="3">
    <location>
        <begin position="23"/>
        <end position="604"/>
    </location>
</feature>
<dbReference type="InterPro" id="IPR006094">
    <property type="entry name" value="Oxid_FAD_bind_N"/>
</dbReference>
<dbReference type="GO" id="GO:0071949">
    <property type="term" value="F:FAD binding"/>
    <property type="evidence" value="ECO:0007669"/>
    <property type="project" value="InterPro"/>
</dbReference>
<dbReference type="AlphaFoldDB" id="A0A0C3H9F6"/>
<comment type="similarity">
    <text evidence="1">Belongs to the oxygen-dependent FAD-linked oxidoreductase family.</text>
</comment>
<dbReference type="PROSITE" id="PS51387">
    <property type="entry name" value="FAD_PCMH"/>
    <property type="match status" value="1"/>
</dbReference>
<dbReference type="PANTHER" id="PTHR13878">
    <property type="entry name" value="GULONOLACTONE OXIDASE"/>
    <property type="match status" value="1"/>
</dbReference>
<keyword evidence="3" id="KW-0732">Signal</keyword>
<organism evidence="5 6">
    <name type="scientific">Oidiodendron maius (strain Zn)</name>
    <dbReference type="NCBI Taxonomy" id="913774"/>
    <lineage>
        <taxon>Eukaryota</taxon>
        <taxon>Fungi</taxon>
        <taxon>Dikarya</taxon>
        <taxon>Ascomycota</taxon>
        <taxon>Pezizomycotina</taxon>
        <taxon>Leotiomycetes</taxon>
        <taxon>Leotiomycetes incertae sedis</taxon>
        <taxon>Myxotrichaceae</taxon>
        <taxon>Oidiodendron</taxon>
    </lineage>
</organism>
<dbReference type="SUPFAM" id="SSF56176">
    <property type="entry name" value="FAD-binding/transporter-associated domain-like"/>
    <property type="match status" value="1"/>
</dbReference>
<dbReference type="Pfam" id="PF08031">
    <property type="entry name" value="BBE"/>
    <property type="match status" value="1"/>
</dbReference>
<evidence type="ECO:0000256" key="2">
    <source>
        <dbReference type="ARBA" id="ARBA00023002"/>
    </source>
</evidence>
<dbReference type="InterPro" id="IPR016166">
    <property type="entry name" value="FAD-bd_PCMH"/>
</dbReference>
<reference evidence="6" key="2">
    <citation type="submission" date="2015-01" db="EMBL/GenBank/DDBJ databases">
        <title>Evolutionary Origins and Diversification of the Mycorrhizal Mutualists.</title>
        <authorList>
            <consortium name="DOE Joint Genome Institute"/>
            <consortium name="Mycorrhizal Genomics Consortium"/>
            <person name="Kohler A."/>
            <person name="Kuo A."/>
            <person name="Nagy L.G."/>
            <person name="Floudas D."/>
            <person name="Copeland A."/>
            <person name="Barry K.W."/>
            <person name="Cichocki N."/>
            <person name="Veneault-Fourrey C."/>
            <person name="LaButti K."/>
            <person name="Lindquist E.A."/>
            <person name="Lipzen A."/>
            <person name="Lundell T."/>
            <person name="Morin E."/>
            <person name="Murat C."/>
            <person name="Riley R."/>
            <person name="Ohm R."/>
            <person name="Sun H."/>
            <person name="Tunlid A."/>
            <person name="Henrissat B."/>
            <person name="Grigoriev I.V."/>
            <person name="Hibbett D.S."/>
            <person name="Martin F."/>
        </authorList>
    </citation>
    <scope>NUCLEOTIDE SEQUENCE [LARGE SCALE GENOMIC DNA]</scope>
    <source>
        <strain evidence="6">Zn</strain>
    </source>
</reference>
<sequence>MIFVINYLIYLIFLFPVQTSSTTESDNHARLCKTVPNSPNWPSNSAWTTLNTTLNGRLLSPSPPALVCDLNQPESYDESKCTVVDNSWLDANFHTENPVSVHWPNWQHDACLPPAAYNLSRDCDVRPFPHYTVNATDETHVAAALRFAAKEGVRLAVKNTGHDYLGRSTSPGLSIWMHHVRGINVHTSFCPNGANDSIGTPAMTVAAGERMGEIYEVAKEHQIIVVGGAEPSVGLGGYLTGGGHSPISAKFGLAVDNVLEMEIATPSGDIVIANQYQNEDLFWAMRGGGGSTFGILISATLRAFPVFPVTTFDLRFNSTLQEASKNNNSNWYSALTYLHTQLPALSDINATGYYSFGPQSALTLGGNGSIPSEGEQGPMTFIFTGWALNQTEDVLNKILTPIIKRLNATEGVTISASTLPGLNVSDLVGTGSSSPGLFAGVNAIMGSRLWDRKALEDPGKLEATFRSIEPNVVQSNFVSGLGVRDISKVDSASVTPAWRRSYVHITVSGNFAFRNETDKRRAENLNTNVLTKALRDHAPDMGCYVNEADVLEPNHQQAFWGDHYPALVRIKRKYDPLGVLWCSICVDSERWSIDHSSGELCLSY</sequence>
<evidence type="ECO:0000256" key="3">
    <source>
        <dbReference type="SAM" id="SignalP"/>
    </source>
</evidence>
<evidence type="ECO:0000313" key="5">
    <source>
        <dbReference type="EMBL" id="KIM99894.1"/>
    </source>
</evidence>
<proteinExistence type="inferred from homology"/>
<name>A0A0C3H9F6_OIDMZ</name>
<dbReference type="GO" id="GO:0016491">
    <property type="term" value="F:oxidoreductase activity"/>
    <property type="evidence" value="ECO:0007669"/>
    <property type="project" value="UniProtKB-KW"/>
</dbReference>
<dbReference type="InterPro" id="IPR016169">
    <property type="entry name" value="FAD-bd_PCMH_sub2"/>
</dbReference>
<evidence type="ECO:0000259" key="4">
    <source>
        <dbReference type="PROSITE" id="PS51387"/>
    </source>
</evidence>
<accession>A0A0C3H9F6</accession>
<dbReference type="EMBL" id="KN832878">
    <property type="protein sequence ID" value="KIM99894.1"/>
    <property type="molecule type" value="Genomic_DNA"/>
</dbReference>
<dbReference type="InterPro" id="IPR036318">
    <property type="entry name" value="FAD-bd_PCMH-like_sf"/>
</dbReference>
<dbReference type="InterPro" id="IPR050432">
    <property type="entry name" value="FAD-linked_Oxidoreductases_BP"/>
</dbReference>
<keyword evidence="6" id="KW-1185">Reference proteome</keyword>
<dbReference type="Gene3D" id="3.30.465.10">
    <property type="match status" value="2"/>
</dbReference>
<dbReference type="InterPro" id="IPR012951">
    <property type="entry name" value="BBE"/>
</dbReference>
<feature type="signal peptide" evidence="3">
    <location>
        <begin position="1"/>
        <end position="22"/>
    </location>
</feature>
<keyword evidence="2" id="KW-0560">Oxidoreductase</keyword>
<feature type="domain" description="FAD-binding PCMH-type" evidence="4">
    <location>
        <begin position="125"/>
        <end position="306"/>
    </location>
</feature>
<dbReference type="PANTHER" id="PTHR13878:SF91">
    <property type="entry name" value="FAD BINDING DOMAIN PROTEIN (AFU_ORTHOLOGUE AFUA_6G12070)-RELATED"/>
    <property type="match status" value="1"/>
</dbReference>
<dbReference type="STRING" id="913774.A0A0C3H9F6"/>